<protein>
    <submittedName>
        <fullName evidence="3">O6-methylguanine-DNA--protein-cysteine methyltransferase</fullName>
    </submittedName>
</protein>
<dbReference type="Gene3D" id="1.10.10.10">
    <property type="entry name" value="Winged helix-like DNA-binding domain superfamily/Winged helix DNA-binding domain"/>
    <property type="match status" value="1"/>
</dbReference>
<dbReference type="GO" id="GO:0008168">
    <property type="term" value="F:methyltransferase activity"/>
    <property type="evidence" value="ECO:0007669"/>
    <property type="project" value="UniProtKB-KW"/>
</dbReference>
<gene>
    <name evidence="3" type="ORF">HNR05_002488</name>
</gene>
<feature type="domain" description="Methylated-DNA-[protein]-cysteine S-methyltransferase DNA binding" evidence="2">
    <location>
        <begin position="5"/>
        <end position="36"/>
    </location>
</feature>
<dbReference type="InterPro" id="IPR036217">
    <property type="entry name" value="MethylDNA_cys_MeTrfase_DNAb"/>
</dbReference>
<dbReference type="EMBL" id="JACCFM010000001">
    <property type="protein sequence ID" value="NYJ20697.1"/>
    <property type="molecule type" value="Genomic_DNA"/>
</dbReference>
<evidence type="ECO:0000313" key="4">
    <source>
        <dbReference type="Proteomes" id="UP000537260"/>
    </source>
</evidence>
<keyword evidence="3" id="KW-0489">Methyltransferase</keyword>
<organism evidence="3 4">
    <name type="scientific">Glaciibacter psychrotolerans</name>
    <dbReference type="NCBI Taxonomy" id="670054"/>
    <lineage>
        <taxon>Bacteria</taxon>
        <taxon>Bacillati</taxon>
        <taxon>Actinomycetota</taxon>
        <taxon>Actinomycetes</taxon>
        <taxon>Micrococcales</taxon>
        <taxon>Microbacteriaceae</taxon>
        <taxon>Glaciibacter</taxon>
    </lineage>
</organism>
<dbReference type="GO" id="GO:0006281">
    <property type="term" value="P:DNA repair"/>
    <property type="evidence" value="ECO:0007669"/>
    <property type="project" value="InterPro"/>
</dbReference>
<sequence length="46" mass="5066">MTSRIRPWHRAVGADGDLVGYASRLDRTRFLLALEEPSAAALGRLV</sequence>
<dbReference type="SUPFAM" id="SSF46767">
    <property type="entry name" value="Methylated DNA-protein cysteine methyltransferase, C-terminal domain"/>
    <property type="match status" value="1"/>
</dbReference>
<dbReference type="InterPro" id="IPR036388">
    <property type="entry name" value="WH-like_DNA-bd_sf"/>
</dbReference>
<dbReference type="Pfam" id="PF01035">
    <property type="entry name" value="DNA_binding_1"/>
    <property type="match status" value="1"/>
</dbReference>
<dbReference type="AlphaFoldDB" id="A0A7Z0EFF7"/>
<reference evidence="3 4" key="1">
    <citation type="submission" date="2020-07" db="EMBL/GenBank/DDBJ databases">
        <title>Sequencing the genomes of 1000 actinobacteria strains.</title>
        <authorList>
            <person name="Klenk H.-P."/>
        </authorList>
    </citation>
    <scope>NUCLEOTIDE SEQUENCE [LARGE SCALE GENOMIC DNA]</scope>
    <source>
        <strain evidence="3 4">LI1</strain>
    </source>
</reference>
<accession>A0A7Z0EFF7</accession>
<keyword evidence="3" id="KW-0808">Transferase</keyword>
<proteinExistence type="predicted"/>
<comment type="caution">
    <text evidence="3">The sequence shown here is derived from an EMBL/GenBank/DDBJ whole genome shotgun (WGS) entry which is preliminary data.</text>
</comment>
<dbReference type="InterPro" id="IPR014048">
    <property type="entry name" value="MethylDNA_cys_MeTrfase_DNA-bd"/>
</dbReference>
<evidence type="ECO:0000259" key="2">
    <source>
        <dbReference type="Pfam" id="PF01035"/>
    </source>
</evidence>
<evidence type="ECO:0000256" key="1">
    <source>
        <dbReference type="ARBA" id="ARBA00022763"/>
    </source>
</evidence>
<keyword evidence="1" id="KW-0227">DNA damage</keyword>
<dbReference type="RefSeq" id="WP_179579341.1">
    <property type="nucleotide sequence ID" value="NZ_JACCFM010000001.1"/>
</dbReference>
<dbReference type="GO" id="GO:0032259">
    <property type="term" value="P:methylation"/>
    <property type="evidence" value="ECO:0007669"/>
    <property type="project" value="UniProtKB-KW"/>
</dbReference>
<name>A0A7Z0EFF7_9MICO</name>
<evidence type="ECO:0000313" key="3">
    <source>
        <dbReference type="EMBL" id="NYJ20697.1"/>
    </source>
</evidence>
<keyword evidence="4" id="KW-1185">Reference proteome</keyword>
<dbReference type="Proteomes" id="UP000537260">
    <property type="component" value="Unassembled WGS sequence"/>
</dbReference>